<dbReference type="Proteomes" id="UP000054217">
    <property type="component" value="Unassembled WGS sequence"/>
</dbReference>
<reference evidence="2 3" key="1">
    <citation type="submission" date="2014-04" db="EMBL/GenBank/DDBJ databases">
        <authorList>
            <consortium name="DOE Joint Genome Institute"/>
            <person name="Kuo A."/>
            <person name="Kohler A."/>
            <person name="Costa M.D."/>
            <person name="Nagy L.G."/>
            <person name="Floudas D."/>
            <person name="Copeland A."/>
            <person name="Barry K.W."/>
            <person name="Cichocki N."/>
            <person name="Veneault-Fourrey C."/>
            <person name="LaButti K."/>
            <person name="Lindquist E.A."/>
            <person name="Lipzen A."/>
            <person name="Lundell T."/>
            <person name="Morin E."/>
            <person name="Murat C."/>
            <person name="Sun H."/>
            <person name="Tunlid A."/>
            <person name="Henrissat B."/>
            <person name="Grigoriev I.V."/>
            <person name="Hibbett D.S."/>
            <person name="Martin F."/>
            <person name="Nordberg H.P."/>
            <person name="Cantor M.N."/>
            <person name="Hua S.X."/>
        </authorList>
    </citation>
    <scope>NUCLEOTIDE SEQUENCE [LARGE SCALE GENOMIC DNA]</scope>
    <source>
        <strain evidence="2 3">Marx 270</strain>
    </source>
</reference>
<dbReference type="HOGENOM" id="CLU_084280_4_1_1"/>
<dbReference type="Pfam" id="PF20236">
    <property type="entry name" value="DUF6593"/>
    <property type="match status" value="1"/>
</dbReference>
<name>A0A0C3NTC3_PISTI</name>
<accession>A0A0C3NTC3</accession>
<dbReference type="InParanoid" id="A0A0C3NTC3"/>
<protein>
    <recommendedName>
        <fullName evidence="1">DUF6593 domain-containing protein</fullName>
    </recommendedName>
</protein>
<dbReference type="InterPro" id="IPR046528">
    <property type="entry name" value="DUF6593"/>
</dbReference>
<dbReference type="EMBL" id="KN832012">
    <property type="protein sequence ID" value="KIN98720.1"/>
    <property type="molecule type" value="Genomic_DNA"/>
</dbReference>
<feature type="domain" description="DUF6593" evidence="1">
    <location>
        <begin position="8"/>
        <end position="161"/>
    </location>
</feature>
<feature type="non-terminal residue" evidence="2">
    <location>
        <position position="164"/>
    </location>
</feature>
<organism evidence="2 3">
    <name type="scientific">Pisolithus tinctorius Marx 270</name>
    <dbReference type="NCBI Taxonomy" id="870435"/>
    <lineage>
        <taxon>Eukaryota</taxon>
        <taxon>Fungi</taxon>
        <taxon>Dikarya</taxon>
        <taxon>Basidiomycota</taxon>
        <taxon>Agaricomycotina</taxon>
        <taxon>Agaricomycetes</taxon>
        <taxon>Agaricomycetidae</taxon>
        <taxon>Boletales</taxon>
        <taxon>Sclerodermatineae</taxon>
        <taxon>Pisolithaceae</taxon>
        <taxon>Pisolithus</taxon>
    </lineage>
</organism>
<evidence type="ECO:0000313" key="3">
    <source>
        <dbReference type="Proteomes" id="UP000054217"/>
    </source>
</evidence>
<gene>
    <name evidence="2" type="ORF">M404DRAFT_106531</name>
</gene>
<keyword evidence="3" id="KW-1185">Reference proteome</keyword>
<evidence type="ECO:0000313" key="2">
    <source>
        <dbReference type="EMBL" id="KIN98720.1"/>
    </source>
</evidence>
<sequence length="164" mass="18698">MRLVFSTNDYLNTIIRDQRGHQLYSISSPGLFHSKTTITKHGPHNDGGDVIGIITWHMFRNPKIWLKATGVEVSGNSLLKTKCWDRSRIFTGPDGKTYRWSLRSTNCTLKEEGSDLELAKYHQRNLGIMSPSHAPYLEVSPSVSHMLDYVVITFIYAEKLSQDK</sequence>
<dbReference type="OrthoDB" id="3360976at2759"/>
<dbReference type="AlphaFoldDB" id="A0A0C3NTC3"/>
<evidence type="ECO:0000259" key="1">
    <source>
        <dbReference type="Pfam" id="PF20236"/>
    </source>
</evidence>
<proteinExistence type="predicted"/>
<reference evidence="3" key="2">
    <citation type="submission" date="2015-01" db="EMBL/GenBank/DDBJ databases">
        <title>Evolutionary Origins and Diversification of the Mycorrhizal Mutualists.</title>
        <authorList>
            <consortium name="DOE Joint Genome Institute"/>
            <consortium name="Mycorrhizal Genomics Consortium"/>
            <person name="Kohler A."/>
            <person name="Kuo A."/>
            <person name="Nagy L.G."/>
            <person name="Floudas D."/>
            <person name="Copeland A."/>
            <person name="Barry K.W."/>
            <person name="Cichocki N."/>
            <person name="Veneault-Fourrey C."/>
            <person name="LaButti K."/>
            <person name="Lindquist E.A."/>
            <person name="Lipzen A."/>
            <person name="Lundell T."/>
            <person name="Morin E."/>
            <person name="Murat C."/>
            <person name="Riley R."/>
            <person name="Ohm R."/>
            <person name="Sun H."/>
            <person name="Tunlid A."/>
            <person name="Henrissat B."/>
            <person name="Grigoriev I.V."/>
            <person name="Hibbett D.S."/>
            <person name="Martin F."/>
        </authorList>
    </citation>
    <scope>NUCLEOTIDE SEQUENCE [LARGE SCALE GENOMIC DNA]</scope>
    <source>
        <strain evidence="3">Marx 270</strain>
    </source>
</reference>